<reference evidence="1" key="1">
    <citation type="journal article" date="2017" name="Nature">
        <title>The sunflower genome provides insights into oil metabolism, flowering and Asterid evolution.</title>
        <authorList>
            <person name="Badouin H."/>
            <person name="Gouzy J."/>
            <person name="Grassa C.J."/>
            <person name="Murat F."/>
            <person name="Staton S.E."/>
            <person name="Cottret L."/>
            <person name="Lelandais-Briere C."/>
            <person name="Owens G.L."/>
            <person name="Carrere S."/>
            <person name="Mayjonade B."/>
            <person name="Legrand L."/>
            <person name="Gill N."/>
            <person name="Kane N.C."/>
            <person name="Bowers J.E."/>
            <person name="Hubner S."/>
            <person name="Bellec A."/>
            <person name="Berard A."/>
            <person name="Berges H."/>
            <person name="Blanchet N."/>
            <person name="Boniface M.C."/>
            <person name="Brunel D."/>
            <person name="Catrice O."/>
            <person name="Chaidir N."/>
            <person name="Claudel C."/>
            <person name="Donnadieu C."/>
            <person name="Faraut T."/>
            <person name="Fievet G."/>
            <person name="Helmstetter N."/>
            <person name="King M."/>
            <person name="Knapp S.J."/>
            <person name="Lai Z."/>
            <person name="Le Paslier M.C."/>
            <person name="Lippi Y."/>
            <person name="Lorenzon L."/>
            <person name="Mandel J.R."/>
            <person name="Marage G."/>
            <person name="Marchand G."/>
            <person name="Marquand E."/>
            <person name="Bret-Mestries E."/>
            <person name="Morien E."/>
            <person name="Nambeesan S."/>
            <person name="Nguyen T."/>
            <person name="Pegot-Espagnet P."/>
            <person name="Pouilly N."/>
            <person name="Raftis F."/>
            <person name="Sallet E."/>
            <person name="Schiex T."/>
            <person name="Thomas J."/>
            <person name="Vandecasteele C."/>
            <person name="Vares D."/>
            <person name="Vear F."/>
            <person name="Vautrin S."/>
            <person name="Crespi M."/>
            <person name="Mangin B."/>
            <person name="Burke J.M."/>
            <person name="Salse J."/>
            <person name="Munos S."/>
            <person name="Vincourt P."/>
            <person name="Rieseberg L.H."/>
            <person name="Langlade N.B."/>
        </authorList>
    </citation>
    <scope>NUCLEOTIDE SEQUENCE</scope>
    <source>
        <tissue evidence="1">Leaves</tissue>
    </source>
</reference>
<evidence type="ECO:0000313" key="2">
    <source>
        <dbReference type="Proteomes" id="UP000215914"/>
    </source>
</evidence>
<comment type="caution">
    <text evidence="1">The sequence shown here is derived from an EMBL/GenBank/DDBJ whole genome shotgun (WGS) entry which is preliminary data.</text>
</comment>
<proteinExistence type="predicted"/>
<dbReference type="Gramene" id="mRNA:HanXRQr2_Chr05g0212891">
    <property type="protein sequence ID" value="mRNA:HanXRQr2_Chr05g0212891"/>
    <property type="gene ID" value="HanXRQr2_Chr05g0212891"/>
</dbReference>
<keyword evidence="2" id="KW-1185">Reference proteome</keyword>
<dbReference type="Proteomes" id="UP000215914">
    <property type="component" value="Unassembled WGS sequence"/>
</dbReference>
<dbReference type="SUPFAM" id="SSF50249">
    <property type="entry name" value="Nucleic acid-binding proteins"/>
    <property type="match status" value="1"/>
</dbReference>
<reference evidence="1" key="2">
    <citation type="submission" date="2020-06" db="EMBL/GenBank/DDBJ databases">
        <title>Helianthus annuus Genome sequencing and assembly Release 2.</title>
        <authorList>
            <person name="Gouzy J."/>
            <person name="Langlade N."/>
            <person name="Munos S."/>
        </authorList>
    </citation>
    <scope>NUCLEOTIDE SEQUENCE</scope>
    <source>
        <tissue evidence="1">Leaves</tissue>
    </source>
</reference>
<organism evidence="1 2">
    <name type="scientific">Helianthus annuus</name>
    <name type="common">Common sunflower</name>
    <dbReference type="NCBI Taxonomy" id="4232"/>
    <lineage>
        <taxon>Eukaryota</taxon>
        <taxon>Viridiplantae</taxon>
        <taxon>Streptophyta</taxon>
        <taxon>Embryophyta</taxon>
        <taxon>Tracheophyta</taxon>
        <taxon>Spermatophyta</taxon>
        <taxon>Magnoliopsida</taxon>
        <taxon>eudicotyledons</taxon>
        <taxon>Gunneridae</taxon>
        <taxon>Pentapetalae</taxon>
        <taxon>asterids</taxon>
        <taxon>campanulids</taxon>
        <taxon>Asterales</taxon>
        <taxon>Asteraceae</taxon>
        <taxon>Asteroideae</taxon>
        <taxon>Heliantheae alliance</taxon>
        <taxon>Heliantheae</taxon>
        <taxon>Helianthus</taxon>
    </lineage>
</organism>
<dbReference type="Gene3D" id="2.40.50.140">
    <property type="entry name" value="Nucleic acid-binding proteins"/>
    <property type="match status" value="1"/>
</dbReference>
<dbReference type="InterPro" id="IPR012340">
    <property type="entry name" value="NA-bd_OB-fold"/>
</dbReference>
<evidence type="ECO:0000313" key="1">
    <source>
        <dbReference type="EMBL" id="KAF5805728.1"/>
    </source>
</evidence>
<dbReference type="EMBL" id="MNCJ02000320">
    <property type="protein sequence ID" value="KAF5805728.1"/>
    <property type="molecule type" value="Genomic_DNA"/>
</dbReference>
<accession>A0A9K3IZG0</accession>
<dbReference type="AlphaFoldDB" id="A0A9K3IZG0"/>
<protein>
    <submittedName>
        <fullName evidence="1">Nucleic acid-binding protein</fullName>
    </submittedName>
</protein>
<sequence>MYIDHHKVQVLVQDESGSISFVMFDRDVQKLLGLAASDIRATQVKANDTGFPHETFRLIDKKGAFKIDISEFNLKNDYRVYTVQKTTEDPVIIAELVGGDGNGDENTDEVTQEVADVKDVNLSDSSQMSAERTSRDVVSVTADSSVVEVEKDSGSSLNGKRMAQDTDVANVGELSTNVRRTRKKLTKVNY</sequence>
<name>A0A9K3IZG0_HELAN</name>
<gene>
    <name evidence="1" type="ORF">HanXRQr2_Chr05g0212891</name>
</gene>